<evidence type="ECO:0000313" key="3">
    <source>
        <dbReference type="Proteomes" id="UP000510821"/>
    </source>
</evidence>
<feature type="region of interest" description="Disordered" evidence="1">
    <location>
        <begin position="1"/>
        <end position="24"/>
    </location>
</feature>
<accession>A0A7D6BKU6</accession>
<dbReference type="Proteomes" id="UP000510821">
    <property type="component" value="Chromosome"/>
</dbReference>
<sequence>MEKKEEPPAEKKEQKKDAKEEVSVPQISGFKLPAVRKGDLTRIASTLSSLSSIQLAVESDYVAALNVESRDIKKNPYLFSTIYFRPTEIEIIYSVVPGISLRKRKIEVLKHFLNALTLVEDEYEINHKQFYQVIRSALTEITEFAASTYDEIYSKYDILNNEFLSQQKKIENLTASLSKTTNETLELKAKNDELLLRLKQVESPSDDVLKVKIQEWLELHHNEINISEFAKTYNILESRVEHLLNSMVMQGYLESIG</sequence>
<proteinExistence type="predicted"/>
<dbReference type="AlphaFoldDB" id="A0A7D6BKU6"/>
<evidence type="ECO:0000256" key="1">
    <source>
        <dbReference type="SAM" id="MobiDB-lite"/>
    </source>
</evidence>
<feature type="compositionally biased region" description="Basic and acidic residues" evidence="1">
    <location>
        <begin position="1"/>
        <end position="22"/>
    </location>
</feature>
<reference evidence="3" key="1">
    <citation type="submission" date="2020-07" db="EMBL/GenBank/DDBJ databases">
        <title>Metabolic diversity and evolutionary history of the archaeal phylum ###Micrarchaeota### uncovered from a freshwater lake metagenome.</title>
        <authorList>
            <person name="Kadnikov V.V."/>
            <person name="Savvichev A.S."/>
            <person name="Mardanov A.V."/>
            <person name="Beletsky A.V."/>
            <person name="Chupakov A.V."/>
            <person name="Kokryatskaya N.M."/>
            <person name="Pimenov N.V."/>
            <person name="Ravin N.V."/>
        </authorList>
    </citation>
    <scope>NUCLEOTIDE SEQUENCE [LARGE SCALE GENOMIC DNA]</scope>
</reference>
<gene>
    <name evidence="2" type="ORF">Sv326_0041</name>
</gene>
<dbReference type="KEGG" id="flt:Sv326_0041"/>
<protein>
    <submittedName>
        <fullName evidence="2">Uncharacterized protein</fullName>
    </submittedName>
</protein>
<name>A0A7D6BKU6_FERL1</name>
<dbReference type="EMBL" id="CP058998">
    <property type="protein sequence ID" value="QLJ52216.1"/>
    <property type="molecule type" value="Genomic_DNA"/>
</dbReference>
<organism evidence="2 3">
    <name type="scientific">Fermentimicrarchaeum limneticum</name>
    <dbReference type="NCBI Taxonomy" id="2795018"/>
    <lineage>
        <taxon>Archaea</taxon>
        <taxon>Candidatus Micrarchaeota</taxon>
        <taxon>Candidatus Fermentimicrarchaeales</taxon>
        <taxon>Candidatus Fermentimicrarchaeaceae</taxon>
        <taxon>Candidatus Fermentimicrarchaeum</taxon>
    </lineage>
</organism>
<evidence type="ECO:0000313" key="2">
    <source>
        <dbReference type="EMBL" id="QLJ52216.1"/>
    </source>
</evidence>